<evidence type="ECO:0000313" key="2">
    <source>
        <dbReference type="EMBL" id="MCZ7912281.1"/>
    </source>
</evidence>
<name>A0A9X3QXI5_9HYPH</name>
<dbReference type="InterPro" id="IPR055847">
    <property type="entry name" value="DUF7424"/>
</dbReference>
<dbReference type="RefSeq" id="WP_269832753.1">
    <property type="nucleotide sequence ID" value="NZ_JAPZLT010000016.1"/>
</dbReference>
<dbReference type="EMBL" id="JAPZLT010000016">
    <property type="protein sequence ID" value="MCZ7912281.1"/>
    <property type="molecule type" value="Genomic_DNA"/>
</dbReference>
<evidence type="ECO:0000259" key="1">
    <source>
        <dbReference type="Pfam" id="PF24199"/>
    </source>
</evidence>
<accession>A0A9X3QXI5</accession>
<keyword evidence="3" id="KW-1185">Reference proteome</keyword>
<evidence type="ECO:0000313" key="3">
    <source>
        <dbReference type="Proteomes" id="UP001151309"/>
    </source>
</evidence>
<sequence length="238" mass="26181">MIRKLSSICLVAVALAGCEQKVSATVYLRDVQQLLSSSAPAEIPVEIKIDVYETSIEQECQKPSGQKILEAVAAHFEKATLLGCEKIAASMNGRMSIKATTRLAAPEREDAPIKYLIELQASRRPDENVDPLSLRFDPQKYAELQDDLKRISMMSNIKLSDTRVSVAVNNDTGSPVSLFFVPGSFVDGEAIDTTKDRALQLREEAIIELGDVKTAFLGKNGWAFLLGLKHQNQQTQSN</sequence>
<dbReference type="Pfam" id="PF24199">
    <property type="entry name" value="DUF7424"/>
    <property type="match status" value="1"/>
</dbReference>
<dbReference type="Proteomes" id="UP001151309">
    <property type="component" value="Unassembled WGS sequence"/>
</dbReference>
<dbReference type="PROSITE" id="PS51257">
    <property type="entry name" value="PROKAR_LIPOPROTEIN"/>
    <property type="match status" value="1"/>
</dbReference>
<reference evidence="2" key="1">
    <citation type="submission" date="2022-12" db="EMBL/GenBank/DDBJ databases">
        <title>Draft genome sequences of 22 rhizogenic Agrobacterium biovar 1 strains, the causative agent of hairy root disease.</title>
        <authorList>
            <person name="Kim N."/>
            <person name="Vargas P."/>
            <person name="Rediers H."/>
        </authorList>
    </citation>
    <scope>NUCLEOTIDE SEQUENCE</scope>
    <source>
        <strain evidence="2">ST07.17.026</strain>
    </source>
</reference>
<organism evidence="2 3">
    <name type="scientific">Agrobacterium leguminum</name>
    <dbReference type="NCBI Taxonomy" id="2792015"/>
    <lineage>
        <taxon>Bacteria</taxon>
        <taxon>Pseudomonadati</taxon>
        <taxon>Pseudomonadota</taxon>
        <taxon>Alphaproteobacteria</taxon>
        <taxon>Hyphomicrobiales</taxon>
        <taxon>Rhizobiaceae</taxon>
        <taxon>Rhizobium/Agrobacterium group</taxon>
        <taxon>Agrobacterium</taxon>
    </lineage>
</organism>
<comment type="caution">
    <text evidence="2">The sequence shown here is derived from an EMBL/GenBank/DDBJ whole genome shotgun (WGS) entry which is preliminary data.</text>
</comment>
<feature type="domain" description="DUF7424" evidence="1">
    <location>
        <begin position="20"/>
        <end position="228"/>
    </location>
</feature>
<gene>
    <name evidence="2" type="ORF">O9X94_23390</name>
</gene>
<dbReference type="AlphaFoldDB" id="A0A9X3QXI5"/>
<proteinExistence type="predicted"/>
<protein>
    <recommendedName>
        <fullName evidence="1">DUF7424 domain-containing protein</fullName>
    </recommendedName>
</protein>